<dbReference type="PANTHER" id="PTHR23028">
    <property type="entry name" value="ACETYLTRANSFERASE"/>
    <property type="match status" value="1"/>
</dbReference>
<evidence type="ECO:0000313" key="3">
    <source>
        <dbReference type="EMBL" id="KTC74722.1"/>
    </source>
</evidence>
<evidence type="ECO:0000259" key="2">
    <source>
        <dbReference type="Pfam" id="PF01757"/>
    </source>
</evidence>
<name>A0A378I9R8_9GAMM</name>
<feature type="transmembrane region" description="Helical" evidence="1">
    <location>
        <begin position="47"/>
        <end position="73"/>
    </location>
</feature>
<feature type="transmembrane region" description="Helical" evidence="1">
    <location>
        <begin position="275"/>
        <end position="294"/>
    </location>
</feature>
<evidence type="ECO:0000256" key="1">
    <source>
        <dbReference type="SAM" id="Phobius"/>
    </source>
</evidence>
<feature type="transmembrane region" description="Helical" evidence="1">
    <location>
        <begin position="7"/>
        <end position="27"/>
    </location>
</feature>
<dbReference type="EMBL" id="UGNW01000001">
    <property type="protein sequence ID" value="STX31525.1"/>
    <property type="molecule type" value="Genomic_DNA"/>
</dbReference>
<protein>
    <submittedName>
        <fullName evidence="4">Acyltransferase</fullName>
    </submittedName>
</protein>
<sequence>MVNNRRLVFLDWLRIFSITSVVVGHKFYPSLAQYLSDGSVHGSLKTIIRLILPFCLGGGTGVIVFFLVSGYVITYVLQSEQPLEFALKRIFRIYPLFITALLIQTLIHYQITKAPISLQTLVPQLLLMGDIFKVPYMLLGVEWTLRIEVAFYVLMFCMRYAGLLSTYQRFFPGILILLTYLLGIVTGIPDGSYGGYGYWNMYAPFLLLGSAFLLYEKKSASGTFLVFFASFVLIQCWQLTIIYSPGLKDMDFVSLGFLVFLTAWLFRDSMHMNRLGFFISELTYSVYLFHSWLFDQIKTVPLFSSNLKALIVLILFCIAMNKLIEKPGIRLGKSMWRWLEERKRTPVVNGQVS</sequence>
<keyword evidence="5" id="KW-1185">Reference proteome</keyword>
<accession>A0A378I9R8</accession>
<feature type="transmembrane region" description="Helical" evidence="1">
    <location>
        <begin position="306"/>
        <end position="324"/>
    </location>
</feature>
<dbReference type="RefSeq" id="WP_058522861.1">
    <property type="nucleotide sequence ID" value="NZ_CAAAHV010000005.1"/>
</dbReference>
<organism evidence="4 6">
    <name type="scientific">Legionella birminghamensis</name>
    <dbReference type="NCBI Taxonomy" id="28083"/>
    <lineage>
        <taxon>Bacteria</taxon>
        <taxon>Pseudomonadati</taxon>
        <taxon>Pseudomonadota</taxon>
        <taxon>Gammaproteobacteria</taxon>
        <taxon>Legionellales</taxon>
        <taxon>Legionellaceae</taxon>
        <taxon>Legionella</taxon>
    </lineage>
</organism>
<dbReference type="AlphaFoldDB" id="A0A378I9R8"/>
<reference evidence="3 5" key="1">
    <citation type="submission" date="2015-11" db="EMBL/GenBank/DDBJ databases">
        <title>Genomic analysis of 38 Legionella species identifies large and diverse effector repertoires.</title>
        <authorList>
            <person name="Burstein D."/>
            <person name="Amaro F."/>
            <person name="Zusman T."/>
            <person name="Lifshitz Z."/>
            <person name="Cohen O."/>
            <person name="Gilbert J.A."/>
            <person name="Pupko T."/>
            <person name="Shuman H.A."/>
            <person name="Segal G."/>
        </authorList>
    </citation>
    <scope>NUCLEOTIDE SEQUENCE [LARGE SCALE GENOMIC DNA]</scope>
    <source>
        <strain evidence="3 5">CDC#1407-AL-14</strain>
    </source>
</reference>
<dbReference type="GO" id="GO:0016747">
    <property type="term" value="F:acyltransferase activity, transferring groups other than amino-acyl groups"/>
    <property type="evidence" value="ECO:0007669"/>
    <property type="project" value="InterPro"/>
</dbReference>
<dbReference type="Proteomes" id="UP000255066">
    <property type="component" value="Unassembled WGS sequence"/>
</dbReference>
<dbReference type="InterPro" id="IPR050879">
    <property type="entry name" value="Acyltransferase_3"/>
</dbReference>
<dbReference type="STRING" id="28083.Lbir_0755"/>
<keyword evidence="4" id="KW-0808">Transferase</keyword>
<dbReference type="InterPro" id="IPR002656">
    <property type="entry name" value="Acyl_transf_3_dom"/>
</dbReference>
<keyword evidence="1" id="KW-1133">Transmembrane helix</keyword>
<keyword evidence="1" id="KW-0472">Membrane</keyword>
<dbReference type="GO" id="GO:0016020">
    <property type="term" value="C:membrane"/>
    <property type="evidence" value="ECO:0007669"/>
    <property type="project" value="TreeGrafter"/>
</dbReference>
<evidence type="ECO:0000313" key="4">
    <source>
        <dbReference type="EMBL" id="STX31525.1"/>
    </source>
</evidence>
<feature type="transmembrane region" description="Helical" evidence="1">
    <location>
        <begin position="250"/>
        <end position="266"/>
    </location>
</feature>
<feature type="transmembrane region" description="Helical" evidence="1">
    <location>
        <begin position="222"/>
        <end position="244"/>
    </location>
</feature>
<feature type="transmembrane region" description="Helical" evidence="1">
    <location>
        <begin position="136"/>
        <end position="158"/>
    </location>
</feature>
<dbReference type="Proteomes" id="UP000054735">
    <property type="component" value="Unassembled WGS sequence"/>
</dbReference>
<dbReference type="OrthoDB" id="9767863at2"/>
<feature type="domain" description="Acyltransferase 3" evidence="2">
    <location>
        <begin position="8"/>
        <end position="315"/>
    </location>
</feature>
<dbReference type="Pfam" id="PF01757">
    <property type="entry name" value="Acyl_transf_3"/>
    <property type="match status" value="1"/>
</dbReference>
<dbReference type="PANTHER" id="PTHR23028:SF53">
    <property type="entry name" value="ACYL_TRANSF_3 DOMAIN-CONTAINING PROTEIN"/>
    <property type="match status" value="1"/>
</dbReference>
<keyword evidence="4" id="KW-0012">Acyltransferase</keyword>
<dbReference type="GO" id="GO:0000271">
    <property type="term" value="P:polysaccharide biosynthetic process"/>
    <property type="evidence" value="ECO:0007669"/>
    <property type="project" value="TreeGrafter"/>
</dbReference>
<gene>
    <name evidence="3" type="ORF">Lbir_0755</name>
    <name evidence="4" type="ORF">NCTC12437_01299</name>
</gene>
<proteinExistence type="predicted"/>
<dbReference type="EMBL" id="LNXT01000008">
    <property type="protein sequence ID" value="KTC74722.1"/>
    <property type="molecule type" value="Genomic_DNA"/>
</dbReference>
<evidence type="ECO:0000313" key="6">
    <source>
        <dbReference type="Proteomes" id="UP000255066"/>
    </source>
</evidence>
<reference evidence="4 6" key="2">
    <citation type="submission" date="2018-06" db="EMBL/GenBank/DDBJ databases">
        <authorList>
            <consortium name="Pathogen Informatics"/>
            <person name="Doyle S."/>
        </authorList>
    </citation>
    <scope>NUCLEOTIDE SEQUENCE [LARGE SCALE GENOMIC DNA]</scope>
    <source>
        <strain evidence="4 6">NCTC12437</strain>
    </source>
</reference>
<feature type="transmembrane region" description="Helical" evidence="1">
    <location>
        <begin position="93"/>
        <end position="111"/>
    </location>
</feature>
<feature type="transmembrane region" description="Helical" evidence="1">
    <location>
        <begin position="170"/>
        <end position="189"/>
    </location>
</feature>
<keyword evidence="1" id="KW-0812">Transmembrane</keyword>
<feature type="transmembrane region" description="Helical" evidence="1">
    <location>
        <begin position="195"/>
        <end position="215"/>
    </location>
</feature>
<evidence type="ECO:0000313" key="5">
    <source>
        <dbReference type="Proteomes" id="UP000054735"/>
    </source>
</evidence>